<dbReference type="RefSeq" id="YP_010086457.1">
    <property type="nucleotide sequence ID" value="NC_055455.1"/>
</dbReference>
<organism evidence="1 2">
    <name type="scientific">Spodoptera exempta nucleopolyhedrovirus</name>
    <dbReference type="NCBI Taxonomy" id="1242863"/>
    <lineage>
        <taxon>Viruses</taxon>
        <taxon>Viruses incertae sedis</taxon>
        <taxon>Naldaviricetes</taxon>
        <taxon>Lefavirales</taxon>
        <taxon>Baculoviridae</taxon>
        <taxon>Alphabaculovirus</taxon>
        <taxon>Alphabaculovirus spexemptae</taxon>
    </lineage>
</organism>
<dbReference type="Pfam" id="PF07134">
    <property type="entry name" value="AcMNPV_Orf18"/>
    <property type="match status" value="1"/>
</dbReference>
<protein>
    <recommendedName>
        <fullName evidence="3">Ac18-like protein</fullName>
    </recommendedName>
</protein>
<dbReference type="GO" id="GO:0044877">
    <property type="term" value="F:protein-containing complex binding"/>
    <property type="evidence" value="ECO:0007669"/>
    <property type="project" value="InterPro"/>
</dbReference>
<reference evidence="1 2" key="1">
    <citation type="submission" date="2018-08" db="EMBL/GenBank/DDBJ databases">
        <title>Sequence analysis of the African armyworm, Spodoptera exempta nucleopolyhedrovirus.</title>
        <authorList>
            <person name="Escasa S.R."/>
            <person name="Mowery J.D."/>
            <person name="Bauchan G.R."/>
            <person name="Harrison R.L."/>
            <person name="Cory J.S."/>
        </authorList>
    </citation>
    <scope>NUCLEOTIDE SEQUENCE [LARGE SCALE GENOMIC DNA]</scope>
    <source>
        <strain evidence="1 2">244.1</strain>
    </source>
</reference>
<evidence type="ECO:0000313" key="1">
    <source>
        <dbReference type="EMBL" id="QAT90325.1"/>
    </source>
</evidence>
<dbReference type="GeneID" id="65101729"/>
<proteinExistence type="predicted"/>
<dbReference type="InterPro" id="IPR010785">
    <property type="entry name" value="AcMNPV_AC18"/>
</dbReference>
<accession>A0A410S7M7</accession>
<dbReference type="SUPFAM" id="SSF47212">
    <property type="entry name" value="FKBP12-rapamycin-binding domain of FKBP-rapamycin-associated protein (FRAP)"/>
    <property type="match status" value="1"/>
</dbReference>
<sequence>MESLQQRLFNHKSIPYICKKYINDEISDYVLRHTDRSFHRTVLPAAVKALDTLCVLKGGVAAAAYTKREEPLTDIDIEVYVDDVRATTENLHSFVSMNKLEKCLKDICEQYYEEIDNILETININRLMNNNYARNNMVIFKSYVNEAIEIVPDRVSFHLNKSQPFKSTVSLVNDDYYLVRYSFNVHMKSDSVIWLHKSKNRIQSLNFFPLDVYFLDLSVKRSPAPYVDMYTLTTLFDCQMYVENLKYLIADQLECLLFNVFNHNWHKIENRVARIKSLLSQDQQPKVTEEEMKFYEEIKASNQRFNVRDVKKLLYMLGPLGPRTLIELYFMNRFDNHVKFVTHQVNFPYHRWQPDYFSRCWKQYLGIVNRLYKLNYSIESQYCLV</sequence>
<keyword evidence="2" id="KW-1185">Reference proteome</keyword>
<dbReference type="Proteomes" id="UP000503509">
    <property type="component" value="Genome"/>
</dbReference>
<evidence type="ECO:0008006" key="3">
    <source>
        <dbReference type="Google" id="ProtNLM"/>
    </source>
</evidence>
<evidence type="ECO:0000313" key="2">
    <source>
        <dbReference type="Proteomes" id="UP000503509"/>
    </source>
</evidence>
<name>A0A410S7M7_9ABAC</name>
<dbReference type="EMBL" id="MH717816">
    <property type="protein sequence ID" value="QAT90325.1"/>
    <property type="molecule type" value="Genomic_DNA"/>
</dbReference>
<dbReference type="InterPro" id="IPR036738">
    <property type="entry name" value="FRB_sf"/>
</dbReference>
<dbReference type="KEGG" id="vg:65101729"/>